<evidence type="ECO:0000256" key="14">
    <source>
        <dbReference type="SAM" id="Phobius"/>
    </source>
</evidence>
<dbReference type="Pfam" id="PF08030">
    <property type="entry name" value="NAD_binding_6"/>
    <property type="match status" value="1"/>
</dbReference>
<evidence type="ECO:0000256" key="7">
    <source>
        <dbReference type="ARBA" id="ARBA00022982"/>
    </source>
</evidence>
<dbReference type="SFLD" id="SFLDS00052">
    <property type="entry name" value="Ferric_Reductase_Domain"/>
    <property type="match status" value="1"/>
</dbReference>
<feature type="compositionally biased region" description="Basic and acidic residues" evidence="13">
    <location>
        <begin position="398"/>
        <end position="409"/>
    </location>
</feature>
<comment type="catalytic activity">
    <reaction evidence="12">
        <text>2 a Fe(II)-siderophore + NADP(+) + H(+) = 2 a Fe(III)-siderophore + NADPH</text>
        <dbReference type="Rhea" id="RHEA:28795"/>
        <dbReference type="Rhea" id="RHEA-COMP:11342"/>
        <dbReference type="Rhea" id="RHEA-COMP:11344"/>
        <dbReference type="ChEBI" id="CHEBI:15378"/>
        <dbReference type="ChEBI" id="CHEBI:29033"/>
        <dbReference type="ChEBI" id="CHEBI:29034"/>
        <dbReference type="ChEBI" id="CHEBI:57783"/>
        <dbReference type="ChEBI" id="CHEBI:58349"/>
        <dbReference type="EC" id="1.16.1.9"/>
    </reaction>
</comment>
<feature type="transmembrane region" description="Helical" evidence="14">
    <location>
        <begin position="135"/>
        <end position="157"/>
    </location>
</feature>
<keyword evidence="8 14" id="KW-1133">Transmembrane helix</keyword>
<name>A0ABY8EUK7_MALFU</name>
<feature type="transmembrane region" description="Helical" evidence="14">
    <location>
        <begin position="216"/>
        <end position="238"/>
    </location>
</feature>
<dbReference type="InterPro" id="IPR017927">
    <property type="entry name" value="FAD-bd_FR_type"/>
</dbReference>
<dbReference type="SUPFAM" id="SSF52343">
    <property type="entry name" value="Ferredoxin reductase-like, C-terminal NADP-linked domain"/>
    <property type="match status" value="1"/>
</dbReference>
<evidence type="ECO:0000256" key="12">
    <source>
        <dbReference type="ARBA" id="ARBA00048483"/>
    </source>
</evidence>
<feature type="transmembrane region" description="Helical" evidence="14">
    <location>
        <begin position="487"/>
        <end position="506"/>
    </location>
</feature>
<feature type="transmembrane region" description="Helical" evidence="14">
    <location>
        <begin position="272"/>
        <end position="294"/>
    </location>
</feature>
<gene>
    <name evidence="16" type="ORF">GLX27_002778</name>
</gene>
<evidence type="ECO:0000256" key="13">
    <source>
        <dbReference type="SAM" id="MobiDB-lite"/>
    </source>
</evidence>
<feature type="transmembrane region" description="Helical" evidence="14">
    <location>
        <begin position="102"/>
        <end position="123"/>
    </location>
</feature>
<dbReference type="SUPFAM" id="SSF63380">
    <property type="entry name" value="Riboflavin synthase domain-like"/>
    <property type="match status" value="1"/>
</dbReference>
<keyword evidence="17" id="KW-1185">Reference proteome</keyword>
<keyword evidence="5" id="KW-1003">Cell membrane</keyword>
<dbReference type="PANTHER" id="PTHR32361:SF23">
    <property type="entry name" value="FERRIC-CHELATE REDUCTASE"/>
    <property type="match status" value="1"/>
</dbReference>
<dbReference type="Proteomes" id="UP000818624">
    <property type="component" value="Chromosome 3"/>
</dbReference>
<dbReference type="PROSITE" id="PS51384">
    <property type="entry name" value="FAD_FR"/>
    <property type="match status" value="1"/>
</dbReference>
<dbReference type="Pfam" id="PF08022">
    <property type="entry name" value="FAD_binding_8"/>
    <property type="match status" value="1"/>
</dbReference>
<keyword evidence="4" id="KW-0813">Transport</keyword>
<accession>A0ABY8EUK7</accession>
<sequence length="649" mass="72876">MIHGPNSPDAPTKKQIKAAQGPHDQPDSQLYLFPLRMTYLIAAIIGVAVLNHALRLIRQYRPMTGKTMMKIPGLTFTLALIRSVTCIRIRPIGPFVFPPMHAFIICSSFAIATFTWCLALHPYYRQSFEWGKPPLDMRAGGLAIALVPFIWSTALKINPISMLTGISHARLQVYHQNFARLFLLFGIIHAVPFIKQMLDDAGYQNLKAYWNTGDRYWSGTCALVFIFWMCVSSTSALRNLSYEFFVIQHIISIIVVTVMLFIHVHKTFNAHLWLWCAMAFWIFSIVVRSLLVVYSSRFFTGPKARVEVQTEIHAAHDEKSPQGEAGVEAFRLSFQTPLRWAPGQHVYVRFPGVNPIQAHPFTIMSLPNEARFSNSELVLIVRVHNGITRTIFNSLENEKDQEMESKEMKSATTSSSDTQEADEEVSKIIEAETPAQATSQAKQEAKEMIKAVGSEIPKMHFKSSKLIAWVDGPYGYSMDPAMFEHPIFIAGGTGATFVFPVLLDLMRRMARNPSQILVKSTRLVWTSRSRVMIGWMKPALDEILAIRSTLDLKFDITIYASNEAEVHSDFLGHDVTVVHGSRPDAKQILADEFTAAKNANLTSSCVYTCGPESLGRDVSNAVAKANYDILRGRMGSLCEIALESETFGW</sequence>
<evidence type="ECO:0000256" key="4">
    <source>
        <dbReference type="ARBA" id="ARBA00022448"/>
    </source>
</evidence>
<organism evidence="16 17">
    <name type="scientific">Malassezia furfur</name>
    <name type="common">Pityriasis versicolor infection agent</name>
    <name type="synonym">Pityrosporum furfur</name>
    <dbReference type="NCBI Taxonomy" id="55194"/>
    <lineage>
        <taxon>Eukaryota</taxon>
        <taxon>Fungi</taxon>
        <taxon>Dikarya</taxon>
        <taxon>Basidiomycota</taxon>
        <taxon>Ustilaginomycotina</taxon>
        <taxon>Malasseziomycetes</taxon>
        <taxon>Malasseziales</taxon>
        <taxon>Malasseziaceae</taxon>
        <taxon>Malassezia</taxon>
    </lineage>
</organism>
<feature type="transmembrane region" description="Helical" evidence="14">
    <location>
        <begin position="30"/>
        <end position="50"/>
    </location>
</feature>
<keyword evidence="7" id="KW-0249">Electron transport</keyword>
<feature type="domain" description="FAD-binding FR-type" evidence="15">
    <location>
        <begin position="305"/>
        <end position="480"/>
    </location>
</feature>
<dbReference type="SFLD" id="SFLDG01168">
    <property type="entry name" value="Ferric_reductase_subgroup_(FRE"/>
    <property type="match status" value="1"/>
</dbReference>
<evidence type="ECO:0000313" key="17">
    <source>
        <dbReference type="Proteomes" id="UP000818624"/>
    </source>
</evidence>
<evidence type="ECO:0000313" key="16">
    <source>
        <dbReference type="EMBL" id="WFD48110.1"/>
    </source>
</evidence>
<evidence type="ECO:0000256" key="6">
    <source>
        <dbReference type="ARBA" id="ARBA00022692"/>
    </source>
</evidence>
<feature type="transmembrane region" description="Helical" evidence="14">
    <location>
        <begin position="244"/>
        <end position="265"/>
    </location>
</feature>
<feature type="transmembrane region" description="Helical" evidence="14">
    <location>
        <begin position="177"/>
        <end position="195"/>
    </location>
</feature>
<evidence type="ECO:0000256" key="5">
    <source>
        <dbReference type="ARBA" id="ARBA00022475"/>
    </source>
</evidence>
<feature type="region of interest" description="Disordered" evidence="13">
    <location>
        <begin position="398"/>
        <end position="425"/>
    </location>
</feature>
<keyword evidence="11 14" id="KW-0472">Membrane</keyword>
<evidence type="ECO:0000256" key="11">
    <source>
        <dbReference type="ARBA" id="ARBA00023136"/>
    </source>
</evidence>
<keyword evidence="10" id="KW-0406">Ion transport</keyword>
<evidence type="ECO:0000256" key="10">
    <source>
        <dbReference type="ARBA" id="ARBA00023065"/>
    </source>
</evidence>
<dbReference type="EC" id="1.16.1.9" evidence="3"/>
<dbReference type="InterPro" id="IPR051410">
    <property type="entry name" value="Ferric/Cupric_Reductase"/>
</dbReference>
<dbReference type="PANTHER" id="PTHR32361">
    <property type="entry name" value="FERRIC/CUPRIC REDUCTASE TRANSMEMBRANE COMPONENT"/>
    <property type="match status" value="1"/>
</dbReference>
<dbReference type="InterPro" id="IPR017938">
    <property type="entry name" value="Riboflavin_synthase-like_b-brl"/>
</dbReference>
<dbReference type="Pfam" id="PF01794">
    <property type="entry name" value="Ferric_reduct"/>
    <property type="match status" value="1"/>
</dbReference>
<comment type="subcellular location">
    <subcellularLocation>
        <location evidence="1">Cell membrane</location>
        <topology evidence="1">Multi-pass membrane protein</topology>
    </subcellularLocation>
</comment>
<evidence type="ECO:0000256" key="8">
    <source>
        <dbReference type="ARBA" id="ARBA00022989"/>
    </source>
</evidence>
<dbReference type="InterPro" id="IPR013121">
    <property type="entry name" value="Fe_red_NAD-bd_6"/>
</dbReference>
<dbReference type="InterPro" id="IPR039261">
    <property type="entry name" value="FNR_nucleotide-bd"/>
</dbReference>
<dbReference type="InterPro" id="IPR013130">
    <property type="entry name" value="Fe3_Rdtase_TM_dom"/>
</dbReference>
<reference evidence="16 17" key="1">
    <citation type="journal article" date="2020" name="Elife">
        <title>Loss of centromere function drives karyotype evolution in closely related Malassezia species.</title>
        <authorList>
            <person name="Sankaranarayanan S.R."/>
            <person name="Ianiri G."/>
            <person name="Coelho M.A."/>
            <person name="Reza M.H."/>
            <person name="Thimmappa B.C."/>
            <person name="Ganguly P."/>
            <person name="Vadnala R.N."/>
            <person name="Sun S."/>
            <person name="Siddharthan R."/>
            <person name="Tellgren-Roth C."/>
            <person name="Dawson T.L."/>
            <person name="Heitman J."/>
            <person name="Sanyal K."/>
        </authorList>
    </citation>
    <scope>NUCLEOTIDE SEQUENCE [LARGE SCALE GENOMIC DNA]</scope>
    <source>
        <strain evidence="16">CBS14141</strain>
    </source>
</reference>
<evidence type="ECO:0000256" key="3">
    <source>
        <dbReference type="ARBA" id="ARBA00012668"/>
    </source>
</evidence>
<proteinExistence type="inferred from homology"/>
<protein>
    <recommendedName>
        <fullName evidence="3">ferric-chelate reductase (NADPH)</fullName>
        <ecNumber evidence="3">1.16.1.9</ecNumber>
    </recommendedName>
</protein>
<keyword evidence="6 14" id="KW-0812">Transmembrane</keyword>
<keyword evidence="9" id="KW-0560">Oxidoreductase</keyword>
<feature type="region of interest" description="Disordered" evidence="13">
    <location>
        <begin position="1"/>
        <end position="24"/>
    </location>
</feature>
<evidence type="ECO:0000256" key="1">
    <source>
        <dbReference type="ARBA" id="ARBA00004651"/>
    </source>
</evidence>
<evidence type="ECO:0000259" key="15">
    <source>
        <dbReference type="PROSITE" id="PS51384"/>
    </source>
</evidence>
<dbReference type="InterPro" id="IPR013112">
    <property type="entry name" value="FAD-bd_8"/>
</dbReference>
<dbReference type="CDD" id="cd06186">
    <property type="entry name" value="NOX_Duox_like_FAD_NADP"/>
    <property type="match status" value="1"/>
</dbReference>
<comment type="similarity">
    <text evidence="2">Belongs to the ferric reductase (FRE) family.</text>
</comment>
<feature type="transmembrane region" description="Helical" evidence="14">
    <location>
        <begin position="71"/>
        <end position="90"/>
    </location>
</feature>
<evidence type="ECO:0000256" key="9">
    <source>
        <dbReference type="ARBA" id="ARBA00023002"/>
    </source>
</evidence>
<dbReference type="Gene3D" id="3.40.50.80">
    <property type="entry name" value="Nucleotide-binding domain of ferredoxin-NADP reductase (FNR) module"/>
    <property type="match status" value="1"/>
</dbReference>
<dbReference type="EMBL" id="CP046236">
    <property type="protein sequence ID" value="WFD48110.1"/>
    <property type="molecule type" value="Genomic_DNA"/>
</dbReference>
<evidence type="ECO:0000256" key="2">
    <source>
        <dbReference type="ARBA" id="ARBA00006278"/>
    </source>
</evidence>